<accession>A0ABN2SW31</accession>
<evidence type="ECO:0000313" key="2">
    <source>
        <dbReference type="Proteomes" id="UP001501116"/>
    </source>
</evidence>
<protein>
    <submittedName>
        <fullName evidence="1">Uncharacterized protein</fullName>
    </submittedName>
</protein>
<comment type="caution">
    <text evidence="1">The sequence shown here is derived from an EMBL/GenBank/DDBJ whole genome shotgun (WGS) entry which is preliminary data.</text>
</comment>
<keyword evidence="2" id="KW-1185">Reference proteome</keyword>
<sequence>MEVLHGLTRIVGEVFAQLQYLEIVWARLDIAEISETAGRVMELAVTLRMELERLADRLDEAAAVAS</sequence>
<dbReference type="Proteomes" id="UP001501116">
    <property type="component" value="Unassembled WGS sequence"/>
</dbReference>
<proteinExistence type="predicted"/>
<organism evidence="1 2">
    <name type="scientific">Amycolatopsis minnesotensis</name>
    <dbReference type="NCBI Taxonomy" id="337894"/>
    <lineage>
        <taxon>Bacteria</taxon>
        <taxon>Bacillati</taxon>
        <taxon>Actinomycetota</taxon>
        <taxon>Actinomycetes</taxon>
        <taxon>Pseudonocardiales</taxon>
        <taxon>Pseudonocardiaceae</taxon>
        <taxon>Amycolatopsis</taxon>
    </lineage>
</organism>
<reference evidence="1 2" key="1">
    <citation type="journal article" date="2019" name="Int. J. Syst. Evol. Microbiol.">
        <title>The Global Catalogue of Microorganisms (GCM) 10K type strain sequencing project: providing services to taxonomists for standard genome sequencing and annotation.</title>
        <authorList>
            <consortium name="The Broad Institute Genomics Platform"/>
            <consortium name="The Broad Institute Genome Sequencing Center for Infectious Disease"/>
            <person name="Wu L."/>
            <person name="Ma J."/>
        </authorList>
    </citation>
    <scope>NUCLEOTIDE SEQUENCE [LARGE SCALE GENOMIC DNA]</scope>
    <source>
        <strain evidence="1 2">JCM 14545</strain>
    </source>
</reference>
<name>A0ABN2SW31_9PSEU</name>
<dbReference type="EMBL" id="BAAANN010000072">
    <property type="protein sequence ID" value="GAA1993577.1"/>
    <property type="molecule type" value="Genomic_DNA"/>
</dbReference>
<gene>
    <name evidence="1" type="ORF">GCM10009754_86130</name>
</gene>
<evidence type="ECO:0000313" key="1">
    <source>
        <dbReference type="EMBL" id="GAA1993577.1"/>
    </source>
</evidence>